<name>A0A4Z2CKC2_SCHJA</name>
<sequence length="91" mass="9749">PLREESGRDSQAKNPAEYKPALLLTVAVPGHQVECSRFFENLNPMGNSISVRATLCASLNTCASLQFSRPPMGHTDLRTGCNVGAFASANK</sequence>
<protein>
    <submittedName>
        <fullName evidence="1">Uncharacterized protein</fullName>
    </submittedName>
</protein>
<proteinExistence type="predicted"/>
<comment type="caution">
    <text evidence="1">The sequence shown here is derived from an EMBL/GenBank/DDBJ whole genome shotgun (WGS) entry which is preliminary data.</text>
</comment>
<evidence type="ECO:0000313" key="1">
    <source>
        <dbReference type="EMBL" id="TNN04695.1"/>
    </source>
</evidence>
<dbReference type="AlphaFoldDB" id="A0A4Z2CKC2"/>
<evidence type="ECO:0000313" key="2">
    <source>
        <dbReference type="Proteomes" id="UP000311919"/>
    </source>
</evidence>
<dbReference type="EMBL" id="SKCS01001127">
    <property type="protein sequence ID" value="TNN04695.1"/>
    <property type="molecule type" value="Genomic_DNA"/>
</dbReference>
<dbReference type="Proteomes" id="UP000311919">
    <property type="component" value="Unassembled WGS sequence"/>
</dbReference>
<gene>
    <name evidence="1" type="ORF">EWB00_000454</name>
</gene>
<keyword evidence="2" id="KW-1185">Reference proteome</keyword>
<reference evidence="1 2" key="1">
    <citation type="submission" date="2019-03" db="EMBL/GenBank/DDBJ databases">
        <title>An improved genome assembly of the fluke Schistosoma japonicum.</title>
        <authorList>
            <person name="Hu W."/>
            <person name="Luo F."/>
            <person name="Yin M."/>
            <person name="Mo X."/>
            <person name="Sun C."/>
            <person name="Wu Q."/>
            <person name="Zhu B."/>
            <person name="Xiang M."/>
            <person name="Wang J."/>
            <person name="Wang Y."/>
            <person name="Zhang T."/>
            <person name="Xu B."/>
            <person name="Zheng H."/>
            <person name="Feng Z."/>
        </authorList>
    </citation>
    <scope>NUCLEOTIDE SEQUENCE [LARGE SCALE GENOMIC DNA]</scope>
    <source>
        <strain evidence="1">HuSjv2</strain>
        <tissue evidence="1">Worms</tissue>
    </source>
</reference>
<organism evidence="1 2">
    <name type="scientific">Schistosoma japonicum</name>
    <name type="common">Blood fluke</name>
    <dbReference type="NCBI Taxonomy" id="6182"/>
    <lineage>
        <taxon>Eukaryota</taxon>
        <taxon>Metazoa</taxon>
        <taxon>Spiralia</taxon>
        <taxon>Lophotrochozoa</taxon>
        <taxon>Platyhelminthes</taxon>
        <taxon>Trematoda</taxon>
        <taxon>Digenea</taxon>
        <taxon>Strigeidida</taxon>
        <taxon>Schistosomatoidea</taxon>
        <taxon>Schistosomatidae</taxon>
        <taxon>Schistosoma</taxon>
    </lineage>
</organism>
<accession>A0A4Z2CKC2</accession>
<feature type="non-terminal residue" evidence="1">
    <location>
        <position position="1"/>
    </location>
</feature>